<dbReference type="GO" id="GO:0008360">
    <property type="term" value="P:regulation of cell shape"/>
    <property type="evidence" value="ECO:0007669"/>
    <property type="project" value="UniProtKB-KW"/>
</dbReference>
<evidence type="ECO:0000256" key="7">
    <source>
        <dbReference type="ARBA" id="ARBA00022840"/>
    </source>
</evidence>
<dbReference type="AlphaFoldDB" id="A0A4R3L6K9"/>
<organism evidence="13 14">
    <name type="scientific">Pseudofulvimonas gallinarii</name>
    <dbReference type="NCBI Taxonomy" id="634155"/>
    <lineage>
        <taxon>Bacteria</taxon>
        <taxon>Pseudomonadati</taxon>
        <taxon>Pseudomonadota</taxon>
        <taxon>Gammaproteobacteria</taxon>
        <taxon>Lysobacterales</taxon>
        <taxon>Rhodanobacteraceae</taxon>
        <taxon>Pseudofulvimonas</taxon>
    </lineage>
</organism>
<dbReference type="InterPro" id="IPR013221">
    <property type="entry name" value="Mur_ligase_cen"/>
</dbReference>
<dbReference type="PANTHER" id="PTHR43692:SF1">
    <property type="entry name" value="UDP-N-ACETYLMURAMOYLALANINE--D-GLUTAMATE LIGASE"/>
    <property type="match status" value="1"/>
</dbReference>
<dbReference type="Pfam" id="PF02875">
    <property type="entry name" value="Mur_ligase_C"/>
    <property type="match status" value="1"/>
</dbReference>
<accession>A0A4R3L6K9</accession>
<dbReference type="InterPro" id="IPR004101">
    <property type="entry name" value="Mur_ligase_C"/>
</dbReference>
<comment type="function">
    <text evidence="9 10">Cell wall formation. Catalyzes the addition of glutamate to the nucleotide precursor UDP-N-acetylmuramoyl-L-alanine (UMA).</text>
</comment>
<dbReference type="Gene3D" id="3.90.190.20">
    <property type="entry name" value="Mur ligase, C-terminal domain"/>
    <property type="match status" value="1"/>
</dbReference>
<dbReference type="InterPro" id="IPR005762">
    <property type="entry name" value="MurD"/>
</dbReference>
<evidence type="ECO:0000256" key="8">
    <source>
        <dbReference type="ARBA" id="ARBA00023306"/>
    </source>
</evidence>
<protein>
    <recommendedName>
        <fullName evidence="9 10">UDP-N-acetylmuramoylalanine--D-glutamate ligase</fullName>
        <ecNumber evidence="9 10">6.3.2.9</ecNumber>
    </recommendedName>
    <alternativeName>
        <fullName evidence="9">D-glutamic acid-adding enzyme</fullName>
    </alternativeName>
    <alternativeName>
        <fullName evidence="9">UDP-N-acetylmuramoyl-L-alanyl-D-glutamate synthetase</fullName>
    </alternativeName>
</protein>
<keyword evidence="6 9" id="KW-0547">Nucleotide-binding</keyword>
<evidence type="ECO:0000256" key="9">
    <source>
        <dbReference type="HAMAP-Rule" id="MF_00639"/>
    </source>
</evidence>
<dbReference type="GO" id="GO:0008764">
    <property type="term" value="F:UDP-N-acetylmuramoylalanine-D-glutamate ligase activity"/>
    <property type="evidence" value="ECO:0007669"/>
    <property type="project" value="UniProtKB-UniRule"/>
</dbReference>
<keyword evidence="7 9" id="KW-0067">ATP-binding</keyword>
<feature type="binding site" evidence="9">
    <location>
        <begin position="118"/>
        <end position="124"/>
    </location>
    <ligand>
        <name>ATP</name>
        <dbReference type="ChEBI" id="CHEBI:30616"/>
    </ligand>
</feature>
<dbReference type="GO" id="GO:0051301">
    <property type="term" value="P:cell division"/>
    <property type="evidence" value="ECO:0007669"/>
    <property type="project" value="UniProtKB-KW"/>
</dbReference>
<keyword evidence="14" id="KW-1185">Reference proteome</keyword>
<keyword evidence="8 9" id="KW-0131">Cell cycle</keyword>
<dbReference type="UniPathway" id="UPA00219"/>
<dbReference type="GO" id="GO:0005524">
    <property type="term" value="F:ATP binding"/>
    <property type="evidence" value="ECO:0007669"/>
    <property type="project" value="UniProtKB-UniRule"/>
</dbReference>
<gene>
    <name evidence="9" type="primary">murD</name>
    <name evidence="13" type="ORF">EDC25_12139</name>
</gene>
<dbReference type="InterPro" id="IPR036615">
    <property type="entry name" value="Mur_ligase_C_dom_sf"/>
</dbReference>
<comment type="subcellular location">
    <subcellularLocation>
        <location evidence="1 9 10">Cytoplasm</location>
    </subcellularLocation>
</comment>
<evidence type="ECO:0000259" key="12">
    <source>
        <dbReference type="Pfam" id="PF08245"/>
    </source>
</evidence>
<dbReference type="Proteomes" id="UP000294599">
    <property type="component" value="Unassembled WGS sequence"/>
</dbReference>
<keyword evidence="9 10" id="KW-0573">Peptidoglycan synthesis</keyword>
<name>A0A4R3L6K9_9GAMM</name>
<dbReference type="InterPro" id="IPR018109">
    <property type="entry name" value="Folylpolyglutamate_synth_CS"/>
</dbReference>
<feature type="domain" description="Mur ligase C-terminal" evidence="11">
    <location>
        <begin position="299"/>
        <end position="412"/>
    </location>
</feature>
<comment type="similarity">
    <text evidence="9">Belongs to the MurCDEF family.</text>
</comment>
<dbReference type="GO" id="GO:0071555">
    <property type="term" value="P:cell wall organization"/>
    <property type="evidence" value="ECO:0007669"/>
    <property type="project" value="UniProtKB-KW"/>
</dbReference>
<dbReference type="GO" id="GO:0009252">
    <property type="term" value="P:peptidoglycan biosynthetic process"/>
    <property type="evidence" value="ECO:0007669"/>
    <property type="project" value="UniProtKB-UniRule"/>
</dbReference>
<comment type="pathway">
    <text evidence="2 9 10">Cell wall biogenesis; peptidoglycan biosynthesis.</text>
</comment>
<evidence type="ECO:0000256" key="10">
    <source>
        <dbReference type="RuleBase" id="RU003664"/>
    </source>
</evidence>
<evidence type="ECO:0000256" key="1">
    <source>
        <dbReference type="ARBA" id="ARBA00004496"/>
    </source>
</evidence>
<dbReference type="GO" id="GO:0005737">
    <property type="term" value="C:cytoplasm"/>
    <property type="evidence" value="ECO:0007669"/>
    <property type="project" value="UniProtKB-SubCell"/>
</dbReference>
<keyword evidence="4 9" id="KW-0436">Ligase</keyword>
<evidence type="ECO:0000256" key="3">
    <source>
        <dbReference type="ARBA" id="ARBA00022490"/>
    </source>
</evidence>
<dbReference type="OrthoDB" id="9809796at2"/>
<comment type="caution">
    <text evidence="13">The sequence shown here is derived from an EMBL/GenBank/DDBJ whole genome shotgun (WGS) entry which is preliminary data.</text>
</comment>
<keyword evidence="9 10" id="KW-0961">Cell wall biogenesis/degradation</keyword>
<dbReference type="GO" id="GO:0004326">
    <property type="term" value="F:tetrahydrofolylpolyglutamate synthase activity"/>
    <property type="evidence" value="ECO:0007669"/>
    <property type="project" value="InterPro"/>
</dbReference>
<sequence>MRYSELEFRRLAIWGGGREGRTAIQALRQRFPDKMLTWIVPAAELSESRTAAPDGIILAAEGEPDADLAGYEVVVKSPGISAYRPDVLAAKAKGTQFTSGTAIWFAEHHGANTICVTGTKGKSTTSALIAHLLRAGGVQVGFGGNIGLPLLAFDAQPPADWYVFELSSFQTADLDCTPTVAVLTSLAEEHLDWHGDVERYRSDKLRLFRNAVRAVLPARMELPVSTRGEVVRFGSEGRWHIAEGHLYRAQHRVMPLRDLPLRGRHNHINLCAALVAIEAAGFDAFKLLKHVGSFQPLPHRLQELGLRDGILYVNDSIATTPTATLAAWDCYRSQPIALILGGYDRGLDWTSAVTALGTQKPRLILAQGANGPRIAALMRAAGIAVVETRDLKAAVSMARLALSNGGVILLSPGAPSFPAFRDYAERGRCFAAAAGFDPNTIASIDGLGVH</sequence>
<reference evidence="13 14" key="1">
    <citation type="submission" date="2019-03" db="EMBL/GenBank/DDBJ databases">
        <title>Genomic Encyclopedia of Type Strains, Phase IV (KMG-IV): sequencing the most valuable type-strain genomes for metagenomic binning, comparative biology and taxonomic classification.</title>
        <authorList>
            <person name="Goeker M."/>
        </authorList>
    </citation>
    <scope>NUCLEOTIDE SEQUENCE [LARGE SCALE GENOMIC DNA]</scope>
    <source>
        <strain evidence="13 14">DSM 21944</strain>
    </source>
</reference>
<comment type="catalytic activity">
    <reaction evidence="9 10">
        <text>UDP-N-acetyl-alpha-D-muramoyl-L-alanine + D-glutamate + ATP = UDP-N-acetyl-alpha-D-muramoyl-L-alanyl-D-glutamate + ADP + phosphate + H(+)</text>
        <dbReference type="Rhea" id="RHEA:16429"/>
        <dbReference type="ChEBI" id="CHEBI:15378"/>
        <dbReference type="ChEBI" id="CHEBI:29986"/>
        <dbReference type="ChEBI" id="CHEBI:30616"/>
        <dbReference type="ChEBI" id="CHEBI:43474"/>
        <dbReference type="ChEBI" id="CHEBI:83898"/>
        <dbReference type="ChEBI" id="CHEBI:83900"/>
        <dbReference type="ChEBI" id="CHEBI:456216"/>
        <dbReference type="EC" id="6.3.2.9"/>
    </reaction>
</comment>
<evidence type="ECO:0000313" key="13">
    <source>
        <dbReference type="EMBL" id="TCS94520.1"/>
    </source>
</evidence>
<dbReference type="PANTHER" id="PTHR43692">
    <property type="entry name" value="UDP-N-ACETYLMURAMOYLALANINE--D-GLUTAMATE LIGASE"/>
    <property type="match status" value="1"/>
</dbReference>
<evidence type="ECO:0000256" key="2">
    <source>
        <dbReference type="ARBA" id="ARBA00004752"/>
    </source>
</evidence>
<proteinExistence type="inferred from homology"/>
<evidence type="ECO:0000256" key="6">
    <source>
        <dbReference type="ARBA" id="ARBA00022741"/>
    </source>
</evidence>
<dbReference type="Gene3D" id="3.40.1190.10">
    <property type="entry name" value="Mur-like, catalytic domain"/>
    <property type="match status" value="1"/>
</dbReference>
<dbReference type="HAMAP" id="MF_00639">
    <property type="entry name" value="MurD"/>
    <property type="match status" value="1"/>
</dbReference>
<keyword evidence="5 9" id="KW-0132">Cell division</keyword>
<evidence type="ECO:0000259" key="11">
    <source>
        <dbReference type="Pfam" id="PF02875"/>
    </source>
</evidence>
<dbReference type="EC" id="6.3.2.9" evidence="9 10"/>
<dbReference type="Gene3D" id="3.40.50.720">
    <property type="entry name" value="NAD(P)-binding Rossmann-like Domain"/>
    <property type="match status" value="1"/>
</dbReference>
<dbReference type="Pfam" id="PF08245">
    <property type="entry name" value="Mur_ligase_M"/>
    <property type="match status" value="1"/>
</dbReference>
<dbReference type="NCBIfam" id="TIGR01087">
    <property type="entry name" value="murD"/>
    <property type="match status" value="1"/>
</dbReference>
<dbReference type="RefSeq" id="WP_132577539.1">
    <property type="nucleotide sequence ID" value="NZ_JBHLWF010000081.1"/>
</dbReference>
<evidence type="ECO:0000256" key="5">
    <source>
        <dbReference type="ARBA" id="ARBA00022618"/>
    </source>
</evidence>
<keyword evidence="9 10" id="KW-0133">Cell shape</keyword>
<evidence type="ECO:0000256" key="4">
    <source>
        <dbReference type="ARBA" id="ARBA00022598"/>
    </source>
</evidence>
<evidence type="ECO:0000313" key="14">
    <source>
        <dbReference type="Proteomes" id="UP000294599"/>
    </source>
</evidence>
<dbReference type="SUPFAM" id="SSF53623">
    <property type="entry name" value="MurD-like peptide ligases, catalytic domain"/>
    <property type="match status" value="1"/>
</dbReference>
<dbReference type="PROSITE" id="PS01011">
    <property type="entry name" value="FOLYLPOLYGLU_SYNT_1"/>
    <property type="match status" value="1"/>
</dbReference>
<keyword evidence="3 9" id="KW-0963">Cytoplasm</keyword>
<feature type="domain" description="Mur ligase central" evidence="12">
    <location>
        <begin position="116"/>
        <end position="276"/>
    </location>
</feature>
<dbReference type="SUPFAM" id="SSF53244">
    <property type="entry name" value="MurD-like peptide ligases, peptide-binding domain"/>
    <property type="match status" value="1"/>
</dbReference>
<dbReference type="InterPro" id="IPR036565">
    <property type="entry name" value="Mur-like_cat_sf"/>
</dbReference>
<dbReference type="EMBL" id="SMAF01000021">
    <property type="protein sequence ID" value="TCS94520.1"/>
    <property type="molecule type" value="Genomic_DNA"/>
</dbReference>